<feature type="domain" description="GST C-terminal" evidence="1">
    <location>
        <begin position="1"/>
        <end position="104"/>
    </location>
</feature>
<protein>
    <recommendedName>
        <fullName evidence="1">GST C-terminal domain-containing protein</fullName>
    </recommendedName>
</protein>
<evidence type="ECO:0000259" key="1">
    <source>
        <dbReference type="PROSITE" id="PS50405"/>
    </source>
</evidence>
<organism evidence="2 3">
    <name type="scientific">BD1-7 clade bacterium</name>
    <dbReference type="NCBI Taxonomy" id="2029982"/>
    <lineage>
        <taxon>Bacteria</taxon>
        <taxon>Pseudomonadati</taxon>
        <taxon>Pseudomonadota</taxon>
        <taxon>Gammaproteobacteria</taxon>
        <taxon>Cellvibrionales</taxon>
        <taxon>Spongiibacteraceae</taxon>
        <taxon>BD1-7 clade</taxon>
    </lineage>
</organism>
<dbReference type="PROSITE" id="PS50405">
    <property type="entry name" value="GST_CTER"/>
    <property type="match status" value="1"/>
</dbReference>
<sequence length="104" mass="11950">MAKPNFLGVPGDQGIIDNMTQKLERFAAVLDVHMQDRLYVVGDSITLADYSMIHVEFFKEMIPFDWAPYPNLNAYFERLRTSTHWLSTEPASPDLIGKKPEIFT</sequence>
<dbReference type="SUPFAM" id="SSF47616">
    <property type="entry name" value="GST C-terminal domain-like"/>
    <property type="match status" value="1"/>
</dbReference>
<accession>A0A5S9P7V1</accession>
<dbReference type="EMBL" id="CACSII010000007">
    <property type="protein sequence ID" value="CAA0099501.1"/>
    <property type="molecule type" value="Genomic_DNA"/>
</dbReference>
<dbReference type="InterPro" id="IPR004046">
    <property type="entry name" value="GST_C"/>
</dbReference>
<gene>
    <name evidence="2" type="ORF">DPBNPPHM_03717</name>
</gene>
<evidence type="ECO:0000313" key="2">
    <source>
        <dbReference type="EMBL" id="CAA0099501.1"/>
    </source>
</evidence>
<reference evidence="2 3" key="1">
    <citation type="submission" date="2019-11" db="EMBL/GenBank/DDBJ databases">
        <authorList>
            <person name="Holert J."/>
        </authorList>
    </citation>
    <scope>NUCLEOTIDE SEQUENCE [LARGE SCALE GENOMIC DNA]</scope>
    <source>
        <strain evidence="2">BC5_2</strain>
    </source>
</reference>
<name>A0A5S9P7V1_9GAMM</name>
<dbReference type="Pfam" id="PF00043">
    <property type="entry name" value="GST_C"/>
    <property type="match status" value="1"/>
</dbReference>
<dbReference type="Proteomes" id="UP000434580">
    <property type="component" value="Unassembled WGS sequence"/>
</dbReference>
<dbReference type="Gene3D" id="1.20.1050.10">
    <property type="match status" value="1"/>
</dbReference>
<evidence type="ECO:0000313" key="3">
    <source>
        <dbReference type="Proteomes" id="UP000434580"/>
    </source>
</evidence>
<dbReference type="InterPro" id="IPR036282">
    <property type="entry name" value="Glutathione-S-Trfase_C_sf"/>
</dbReference>
<dbReference type="AlphaFoldDB" id="A0A5S9P7V1"/>
<dbReference type="InterPro" id="IPR010987">
    <property type="entry name" value="Glutathione-S-Trfase_C-like"/>
</dbReference>
<proteinExistence type="predicted"/>